<dbReference type="AlphaFoldDB" id="A0A814G618"/>
<comment type="caution">
    <text evidence="2">The sequence shown here is derived from an EMBL/GenBank/DDBJ whole genome shotgun (WGS) entry which is preliminary data.</text>
</comment>
<gene>
    <name evidence="3" type="ORF">BYL167_LOCUS21150</name>
    <name evidence="2" type="ORF">CJN711_LOCUS1915</name>
</gene>
<comment type="similarity">
    <text evidence="1">Belongs to the LOR family.</text>
</comment>
<dbReference type="InterPro" id="IPR007612">
    <property type="entry name" value="LOR"/>
</dbReference>
<protein>
    <submittedName>
        <fullName evidence="2">Uncharacterized protein</fullName>
    </submittedName>
</protein>
<reference evidence="2" key="1">
    <citation type="submission" date="2021-02" db="EMBL/GenBank/DDBJ databases">
        <authorList>
            <person name="Nowell W R."/>
        </authorList>
    </citation>
    <scope>NUCLEOTIDE SEQUENCE</scope>
</reference>
<name>A0A814G618_9BILA</name>
<accession>A0A814G618</accession>
<evidence type="ECO:0000313" key="4">
    <source>
        <dbReference type="Proteomes" id="UP000663855"/>
    </source>
</evidence>
<proteinExistence type="inferred from homology"/>
<organism evidence="2 4">
    <name type="scientific">Rotaria magnacalcarata</name>
    <dbReference type="NCBI Taxonomy" id="392030"/>
    <lineage>
        <taxon>Eukaryota</taxon>
        <taxon>Metazoa</taxon>
        <taxon>Spiralia</taxon>
        <taxon>Gnathifera</taxon>
        <taxon>Rotifera</taxon>
        <taxon>Eurotatoria</taxon>
        <taxon>Bdelloidea</taxon>
        <taxon>Philodinida</taxon>
        <taxon>Philodinidae</taxon>
        <taxon>Rotaria</taxon>
    </lineage>
</organism>
<dbReference type="SUPFAM" id="SSF54518">
    <property type="entry name" value="Tubby C-terminal domain-like"/>
    <property type="match status" value="1"/>
</dbReference>
<dbReference type="Gene3D" id="2.40.160.200">
    <property type="entry name" value="LURP1-related"/>
    <property type="match status" value="1"/>
</dbReference>
<dbReference type="Proteomes" id="UP000681967">
    <property type="component" value="Unassembled WGS sequence"/>
</dbReference>
<dbReference type="Proteomes" id="UP000663855">
    <property type="component" value="Unassembled WGS sequence"/>
</dbReference>
<evidence type="ECO:0000256" key="1">
    <source>
        <dbReference type="ARBA" id="ARBA00005437"/>
    </source>
</evidence>
<evidence type="ECO:0000313" key="2">
    <source>
        <dbReference type="EMBL" id="CAF0992263.1"/>
    </source>
</evidence>
<dbReference type="InterPro" id="IPR038595">
    <property type="entry name" value="LOR_sf"/>
</dbReference>
<evidence type="ECO:0000313" key="3">
    <source>
        <dbReference type="EMBL" id="CAF4143552.1"/>
    </source>
</evidence>
<dbReference type="InterPro" id="IPR025659">
    <property type="entry name" value="Tubby-like_C"/>
</dbReference>
<dbReference type="EMBL" id="CAJNOV010000122">
    <property type="protein sequence ID" value="CAF0992263.1"/>
    <property type="molecule type" value="Genomic_DNA"/>
</dbReference>
<dbReference type="EMBL" id="CAJOBH010009539">
    <property type="protein sequence ID" value="CAF4143552.1"/>
    <property type="molecule type" value="Genomic_DNA"/>
</dbReference>
<sequence length="159" mass="18643">MRRFYMKENIISLGQKLMIMSEDEKCLYHVKSACFALGDKLTVLDGDDNELFKIRKQWKHLRLEFDIYNAAENYENDDHPFATSRAVGNHLQHELEIHSVYGDYLIEQDDDIERSAFTLSKDGKMIAQVRRPTAFDKRYFIEINEDIPFVLGCAENGRD</sequence>
<dbReference type="Pfam" id="PF04525">
    <property type="entry name" value="LOR"/>
    <property type="match status" value="1"/>
</dbReference>